<comment type="caution">
    <text evidence="1">The sequence shown here is derived from an EMBL/GenBank/DDBJ whole genome shotgun (WGS) entry which is preliminary data.</text>
</comment>
<proteinExistence type="predicted"/>
<protein>
    <recommendedName>
        <fullName evidence="2">AAA+ ATPase domain-containing protein</fullName>
    </recommendedName>
</protein>
<sequence>AAASYFELANSYARAAPLLIITTGLVGSGKTALAQALAGRLGLIIISSDITRKRLAAIPETEHRFEGFGTGIYSPEFSKKTYQAMFDEARSILAEGGSVIIDASFTESQERLKAKRLAQEAKARFFIVECTLGEELARKRLAQRLKQVSVSDGRWEIYQQQKKRYKAVLEVPPHNHLVVDSAQPVNKGIRQVIERVDEE</sequence>
<dbReference type="InterPro" id="IPR052732">
    <property type="entry name" value="Cell-binding_unc_protein"/>
</dbReference>
<dbReference type="PANTHER" id="PTHR43883">
    <property type="entry name" value="SLR0207 PROTEIN"/>
    <property type="match status" value="1"/>
</dbReference>
<organism evidence="1">
    <name type="scientific">marine sediment metagenome</name>
    <dbReference type="NCBI Taxonomy" id="412755"/>
    <lineage>
        <taxon>unclassified sequences</taxon>
        <taxon>metagenomes</taxon>
        <taxon>ecological metagenomes</taxon>
    </lineage>
</organism>
<gene>
    <name evidence="1" type="ORF">S12H4_52968</name>
</gene>
<dbReference type="InterPro" id="IPR027417">
    <property type="entry name" value="P-loop_NTPase"/>
</dbReference>
<feature type="non-terminal residue" evidence="1">
    <location>
        <position position="1"/>
    </location>
</feature>
<dbReference type="Pfam" id="PF13671">
    <property type="entry name" value="AAA_33"/>
    <property type="match status" value="1"/>
</dbReference>
<evidence type="ECO:0008006" key="2">
    <source>
        <dbReference type="Google" id="ProtNLM"/>
    </source>
</evidence>
<dbReference type="SUPFAM" id="SSF52540">
    <property type="entry name" value="P-loop containing nucleoside triphosphate hydrolases"/>
    <property type="match status" value="1"/>
</dbReference>
<dbReference type="Gene3D" id="3.40.50.300">
    <property type="entry name" value="P-loop containing nucleotide triphosphate hydrolases"/>
    <property type="match status" value="1"/>
</dbReference>
<name>X1U3W6_9ZZZZ</name>
<evidence type="ECO:0000313" key="1">
    <source>
        <dbReference type="EMBL" id="GAJ12204.1"/>
    </source>
</evidence>
<dbReference type="EMBL" id="BARW01033668">
    <property type="protein sequence ID" value="GAJ12204.1"/>
    <property type="molecule type" value="Genomic_DNA"/>
</dbReference>
<dbReference type="PANTHER" id="PTHR43883:SF1">
    <property type="entry name" value="GLUCONOKINASE"/>
    <property type="match status" value="1"/>
</dbReference>
<dbReference type="AlphaFoldDB" id="X1U3W6"/>
<accession>X1U3W6</accession>
<reference evidence="1" key="1">
    <citation type="journal article" date="2014" name="Front. Microbiol.">
        <title>High frequency of phylogenetically diverse reductive dehalogenase-homologous genes in deep subseafloor sedimentary metagenomes.</title>
        <authorList>
            <person name="Kawai M."/>
            <person name="Futagami T."/>
            <person name="Toyoda A."/>
            <person name="Takaki Y."/>
            <person name="Nishi S."/>
            <person name="Hori S."/>
            <person name="Arai W."/>
            <person name="Tsubouchi T."/>
            <person name="Morono Y."/>
            <person name="Uchiyama I."/>
            <person name="Ito T."/>
            <person name="Fujiyama A."/>
            <person name="Inagaki F."/>
            <person name="Takami H."/>
        </authorList>
    </citation>
    <scope>NUCLEOTIDE SEQUENCE</scope>
    <source>
        <strain evidence="1">Expedition CK06-06</strain>
    </source>
</reference>